<dbReference type="InterPro" id="IPR009081">
    <property type="entry name" value="PP-bd_ACP"/>
</dbReference>
<dbReference type="Proteomes" id="UP000199699">
    <property type="component" value="Unassembled WGS sequence"/>
</dbReference>
<dbReference type="PROSITE" id="PS50075">
    <property type="entry name" value="CARRIER"/>
    <property type="match status" value="1"/>
</dbReference>
<protein>
    <submittedName>
        <fullName evidence="4">Acyl carrier protein</fullName>
    </submittedName>
</protein>
<evidence type="ECO:0000259" key="3">
    <source>
        <dbReference type="PROSITE" id="PS50075"/>
    </source>
</evidence>
<keyword evidence="2" id="KW-0597">Phosphoprotein</keyword>
<dbReference type="RefSeq" id="WP_091088250.1">
    <property type="nucleotide sequence ID" value="NZ_FMHT01000003.1"/>
</dbReference>
<evidence type="ECO:0000313" key="5">
    <source>
        <dbReference type="Proteomes" id="UP000199699"/>
    </source>
</evidence>
<keyword evidence="1" id="KW-0596">Phosphopantetheine</keyword>
<keyword evidence="5" id="KW-1185">Reference proteome</keyword>
<dbReference type="EMBL" id="FMHT01000003">
    <property type="protein sequence ID" value="SCL34958.1"/>
    <property type="molecule type" value="Genomic_DNA"/>
</dbReference>
<dbReference type="SUPFAM" id="SSF47336">
    <property type="entry name" value="ACP-like"/>
    <property type="match status" value="1"/>
</dbReference>
<dbReference type="InterPro" id="IPR036736">
    <property type="entry name" value="ACP-like_sf"/>
</dbReference>
<evidence type="ECO:0000313" key="4">
    <source>
        <dbReference type="EMBL" id="SCL34958.1"/>
    </source>
</evidence>
<dbReference type="STRING" id="145857.GA0070616_5102"/>
<dbReference type="Gene3D" id="1.10.1200.10">
    <property type="entry name" value="ACP-like"/>
    <property type="match status" value="1"/>
</dbReference>
<dbReference type="AlphaFoldDB" id="A0A1C6SZK7"/>
<organism evidence="4 5">
    <name type="scientific">Micromonospora nigra</name>
    <dbReference type="NCBI Taxonomy" id="145857"/>
    <lineage>
        <taxon>Bacteria</taxon>
        <taxon>Bacillati</taxon>
        <taxon>Actinomycetota</taxon>
        <taxon>Actinomycetes</taxon>
        <taxon>Micromonosporales</taxon>
        <taxon>Micromonosporaceae</taxon>
        <taxon>Micromonospora</taxon>
    </lineage>
</organism>
<evidence type="ECO:0000256" key="1">
    <source>
        <dbReference type="ARBA" id="ARBA00022450"/>
    </source>
</evidence>
<proteinExistence type="predicted"/>
<gene>
    <name evidence="4" type="ORF">GA0070616_5102</name>
</gene>
<feature type="domain" description="Carrier" evidence="3">
    <location>
        <begin position="2"/>
        <end position="78"/>
    </location>
</feature>
<dbReference type="OrthoDB" id="9804551at2"/>
<reference evidence="4 5" key="1">
    <citation type="submission" date="2016-06" db="EMBL/GenBank/DDBJ databases">
        <authorList>
            <person name="Kjaerup R.B."/>
            <person name="Dalgaard T.S."/>
            <person name="Juul-Madsen H.R."/>
        </authorList>
    </citation>
    <scope>NUCLEOTIDE SEQUENCE [LARGE SCALE GENOMIC DNA]</scope>
    <source>
        <strain evidence="4 5">DSM 43818</strain>
    </source>
</reference>
<dbReference type="Pfam" id="PF00550">
    <property type="entry name" value="PP-binding"/>
    <property type="match status" value="1"/>
</dbReference>
<evidence type="ECO:0000256" key="2">
    <source>
        <dbReference type="ARBA" id="ARBA00022553"/>
    </source>
</evidence>
<dbReference type="PROSITE" id="PS00012">
    <property type="entry name" value="PHOSPHOPANTETHEINE"/>
    <property type="match status" value="1"/>
</dbReference>
<dbReference type="InterPro" id="IPR006162">
    <property type="entry name" value="Ppantetheine_attach_site"/>
</dbReference>
<accession>A0A1C6SZK7</accession>
<name>A0A1C6SZK7_9ACTN</name>
<sequence length="78" mass="8995">MLNTLERVNEIVLEQVPDLEMELIGPTHLLNEDLGIDSLTFVDILVKVEKIFDIEFTDDELTTVQSVQDILDLIQRKQ</sequence>